<name>A0A6J2RZ69_COTGO</name>
<feature type="region of interest" description="Disordered" evidence="1">
    <location>
        <begin position="442"/>
        <end position="475"/>
    </location>
</feature>
<feature type="region of interest" description="Disordered" evidence="1">
    <location>
        <begin position="535"/>
        <end position="565"/>
    </location>
</feature>
<gene>
    <name evidence="3" type="primary">fancb</name>
</gene>
<organism evidence="2 3">
    <name type="scientific">Cottoperca gobio</name>
    <name type="common">Frogmouth</name>
    <name type="synonym">Aphritis gobio</name>
    <dbReference type="NCBI Taxonomy" id="56716"/>
    <lineage>
        <taxon>Eukaryota</taxon>
        <taxon>Metazoa</taxon>
        <taxon>Chordata</taxon>
        <taxon>Craniata</taxon>
        <taxon>Vertebrata</taxon>
        <taxon>Euteleostomi</taxon>
        <taxon>Actinopterygii</taxon>
        <taxon>Neopterygii</taxon>
        <taxon>Teleostei</taxon>
        <taxon>Neoteleostei</taxon>
        <taxon>Acanthomorphata</taxon>
        <taxon>Eupercaria</taxon>
        <taxon>Perciformes</taxon>
        <taxon>Notothenioidei</taxon>
        <taxon>Bovichtidae</taxon>
        <taxon>Cottoperca</taxon>
    </lineage>
</organism>
<evidence type="ECO:0000313" key="3">
    <source>
        <dbReference type="RefSeq" id="XP_029314645.1"/>
    </source>
</evidence>
<dbReference type="Proteomes" id="UP000504630">
    <property type="component" value="Chromosome 21"/>
</dbReference>
<dbReference type="AlphaFoldDB" id="A0A6J2RZ69"/>
<evidence type="ECO:0000256" key="1">
    <source>
        <dbReference type="SAM" id="MobiDB-lite"/>
    </source>
</evidence>
<dbReference type="GO" id="GO:0043240">
    <property type="term" value="C:Fanconi anaemia nuclear complex"/>
    <property type="evidence" value="ECO:0007669"/>
    <property type="project" value="InterPro"/>
</dbReference>
<sequence length="860" mass="95067">MEILLSEDLYLSPHRLSLFGKIILFNCERASATNDSERSELIFCSLSFKREDNRFLKAADGAAVISRNRSAHVAIVKCKCVIHVQKRVTMPCILVTKKSEKGESFQYSLLTLSSSNGLEPCIEFKLSYQMKENVSILQGPTVLWSHAGNVFYASLQAGEVRQIPIQLSHNVIGELPLHKEQVFVLGLQNLSDQCSNTQPTGQTLGYFVESGHVFDGAMILPYPYVCITRCILVLSAEKGEDVLNSAVVAATSNQQLVYFENGIVKDVCQLPFDQPENIQVVNTGRNGSLFVISFHQGHVCAMWKETFQIASHWSSVSSVHVDDFLGCGTDQMLLVFKDQGVTGQPLERFLLTDLCGISYSRGEDSEALKTAPPPPENDLLTLRALESRLQSGLTLLQELQGEARVKERVLQQSVQALTNVVSKRETILTQHEQEGLVALWDCGDDDDDDDGDESKESKDQALADMTQDMPAVSSKPHVEKLWHRVAEERMVVGVILTTDSSVPVASVSLSIVTEAGQSSTPAVIQTQSQVFGLPAPCSSSSSSSTSTFSEPAAKRSKQHNAGRPNDLNTCRLAVTAVSRLTPLLTSGFVKCHVMLHYVQRRASFALVSNPTPVVLHCGQVALDIHSDFQTRLLKNPELKTDEVKEDLLSLMAVLDRQVFHIDSPDHSLGDVDGWIQKREGCRRIEVSPQYLLLNSSGPSALMLLHWHQITPFKGELSVHSSHLQTLQFLDSLLAYLPAFCSIQPVKGTRAQGAAQIFSLALEKEVVSLRECVSSLLGEEEEEEEEGGRESLGHEETPEPSSVKGLQRCRDVFQLDVERSRKRLSPLVDVLRYRRLTQNMSKFQLDGDLAALLDTQRTSLG</sequence>
<feature type="compositionally biased region" description="Basic and acidic residues" evidence="1">
    <location>
        <begin position="787"/>
        <end position="796"/>
    </location>
</feature>
<evidence type="ECO:0000313" key="2">
    <source>
        <dbReference type="Proteomes" id="UP000504630"/>
    </source>
</evidence>
<feature type="compositionally biased region" description="Acidic residues" evidence="1">
    <location>
        <begin position="777"/>
        <end position="786"/>
    </location>
</feature>
<feature type="compositionally biased region" description="Low complexity" evidence="1">
    <location>
        <begin position="538"/>
        <end position="549"/>
    </location>
</feature>
<dbReference type="GO" id="GO:0036297">
    <property type="term" value="P:interstrand cross-link repair"/>
    <property type="evidence" value="ECO:0007669"/>
    <property type="project" value="InterPro"/>
</dbReference>
<proteinExistence type="predicted"/>
<dbReference type="RefSeq" id="XP_029314645.1">
    <property type="nucleotide sequence ID" value="XM_029458785.1"/>
</dbReference>
<dbReference type="InterPro" id="IPR033333">
    <property type="entry name" value="FANCB"/>
</dbReference>
<keyword evidence="2" id="KW-1185">Reference proteome</keyword>
<dbReference type="GO" id="GO:1905168">
    <property type="term" value="P:positive regulation of double-strand break repair via homologous recombination"/>
    <property type="evidence" value="ECO:0007669"/>
    <property type="project" value="TreeGrafter"/>
</dbReference>
<reference evidence="3" key="1">
    <citation type="submission" date="2025-08" db="UniProtKB">
        <authorList>
            <consortium name="RefSeq"/>
        </authorList>
    </citation>
    <scope>IDENTIFICATION</scope>
</reference>
<dbReference type="InParanoid" id="A0A6J2RZ69"/>
<feature type="region of interest" description="Disordered" evidence="1">
    <location>
        <begin position="776"/>
        <end position="803"/>
    </location>
</feature>
<feature type="compositionally biased region" description="Acidic residues" evidence="1">
    <location>
        <begin position="442"/>
        <end position="453"/>
    </location>
</feature>
<dbReference type="KEGG" id="cgob:115026142"/>
<accession>A0A6J2RZ69</accession>
<dbReference type="GeneID" id="115026142"/>
<dbReference type="GO" id="GO:2000042">
    <property type="term" value="P:negative regulation of double-strand break repair via homologous recombination"/>
    <property type="evidence" value="ECO:0007669"/>
    <property type="project" value="TreeGrafter"/>
</dbReference>
<dbReference type="PANTHER" id="PTHR28450:SF1">
    <property type="entry name" value="FANCONI ANEMIA GROUP B PROTEIN"/>
    <property type="match status" value="1"/>
</dbReference>
<dbReference type="CTD" id="2187"/>
<dbReference type="OrthoDB" id="1917888at2759"/>
<protein>
    <submittedName>
        <fullName evidence="3">Fanconi anemia group B protein</fullName>
    </submittedName>
</protein>
<dbReference type="GO" id="GO:1990414">
    <property type="term" value="P:replication-born double-strand break repair via sister chromatid exchange"/>
    <property type="evidence" value="ECO:0007669"/>
    <property type="project" value="TreeGrafter"/>
</dbReference>
<dbReference type="PANTHER" id="PTHR28450">
    <property type="entry name" value="FANCONI ANEMIA GROUP B PROTEIN"/>
    <property type="match status" value="1"/>
</dbReference>